<dbReference type="GO" id="GO:0016020">
    <property type="term" value="C:membrane"/>
    <property type="evidence" value="ECO:0007669"/>
    <property type="project" value="UniProtKB-SubCell"/>
</dbReference>
<evidence type="ECO:0000256" key="4">
    <source>
        <dbReference type="ARBA" id="ARBA00022692"/>
    </source>
</evidence>
<reference evidence="8" key="1">
    <citation type="submission" date="2018-05" db="EMBL/GenBank/DDBJ databases">
        <authorList>
            <person name="Lanie J.A."/>
            <person name="Ng W.-L."/>
            <person name="Kazmierczak K.M."/>
            <person name="Andrzejewski T.M."/>
            <person name="Davidsen T.M."/>
            <person name="Wayne K.J."/>
            <person name="Tettelin H."/>
            <person name="Glass J.I."/>
            <person name="Rusch D."/>
            <person name="Podicherti R."/>
            <person name="Tsui H.-C.T."/>
            <person name="Winkler M.E."/>
        </authorList>
    </citation>
    <scope>NUCLEOTIDE SEQUENCE</scope>
</reference>
<dbReference type="Pfam" id="PF03547">
    <property type="entry name" value="Mem_trans"/>
    <property type="match status" value="1"/>
</dbReference>
<organism evidence="8">
    <name type="scientific">marine metagenome</name>
    <dbReference type="NCBI Taxonomy" id="408172"/>
    <lineage>
        <taxon>unclassified sequences</taxon>
        <taxon>metagenomes</taxon>
        <taxon>ecological metagenomes</taxon>
    </lineage>
</organism>
<evidence type="ECO:0000256" key="3">
    <source>
        <dbReference type="ARBA" id="ARBA00022475"/>
    </source>
</evidence>
<keyword evidence="4 7" id="KW-0812">Transmembrane</keyword>
<feature type="transmembrane region" description="Helical" evidence="7">
    <location>
        <begin position="168"/>
        <end position="188"/>
    </location>
</feature>
<evidence type="ECO:0000313" key="8">
    <source>
        <dbReference type="EMBL" id="SUZ56429.1"/>
    </source>
</evidence>
<dbReference type="PANTHER" id="PTHR36838:SF3">
    <property type="entry name" value="TRANSPORTER AUXIN EFFLUX CARRIER EC FAMILY"/>
    <property type="match status" value="1"/>
</dbReference>
<keyword evidence="3" id="KW-1003">Cell membrane</keyword>
<evidence type="ECO:0000256" key="2">
    <source>
        <dbReference type="ARBA" id="ARBA00022448"/>
    </source>
</evidence>
<keyword evidence="5 7" id="KW-1133">Transmembrane helix</keyword>
<dbReference type="GO" id="GO:0055085">
    <property type="term" value="P:transmembrane transport"/>
    <property type="evidence" value="ECO:0007669"/>
    <property type="project" value="InterPro"/>
</dbReference>
<protein>
    <recommendedName>
        <fullName evidence="9">Transporter</fullName>
    </recommendedName>
</protein>
<keyword evidence="2" id="KW-0813">Transport</keyword>
<dbReference type="InterPro" id="IPR004776">
    <property type="entry name" value="Mem_transp_PIN-like"/>
</dbReference>
<feature type="transmembrane region" description="Helical" evidence="7">
    <location>
        <begin position="258"/>
        <end position="279"/>
    </location>
</feature>
<evidence type="ECO:0000256" key="7">
    <source>
        <dbReference type="SAM" id="Phobius"/>
    </source>
</evidence>
<evidence type="ECO:0000256" key="5">
    <source>
        <dbReference type="ARBA" id="ARBA00022989"/>
    </source>
</evidence>
<comment type="subcellular location">
    <subcellularLocation>
        <location evidence="1">Membrane</location>
        <topology evidence="1">Multi-pass membrane protein</topology>
    </subcellularLocation>
</comment>
<evidence type="ECO:0008006" key="9">
    <source>
        <dbReference type="Google" id="ProtNLM"/>
    </source>
</evidence>
<accession>A0A381NQ49</accession>
<evidence type="ECO:0000256" key="1">
    <source>
        <dbReference type="ARBA" id="ARBA00004141"/>
    </source>
</evidence>
<feature type="transmembrane region" description="Helical" evidence="7">
    <location>
        <begin position="70"/>
        <end position="89"/>
    </location>
</feature>
<feature type="transmembrane region" description="Helical" evidence="7">
    <location>
        <begin position="101"/>
        <end position="120"/>
    </location>
</feature>
<keyword evidence="6 7" id="KW-0472">Membrane</keyword>
<dbReference type="PANTHER" id="PTHR36838">
    <property type="entry name" value="AUXIN EFFLUX CARRIER FAMILY PROTEIN"/>
    <property type="match status" value="1"/>
</dbReference>
<dbReference type="AlphaFoldDB" id="A0A381NQ49"/>
<name>A0A381NQ49_9ZZZZ</name>
<feature type="transmembrane region" description="Helical" evidence="7">
    <location>
        <begin position="291"/>
        <end position="311"/>
    </location>
</feature>
<gene>
    <name evidence="8" type="ORF">METZ01_LOCUS9283</name>
</gene>
<proteinExistence type="predicted"/>
<feature type="transmembrane region" description="Helical" evidence="7">
    <location>
        <begin position="126"/>
        <end position="147"/>
    </location>
</feature>
<evidence type="ECO:0000256" key="6">
    <source>
        <dbReference type="ARBA" id="ARBA00023136"/>
    </source>
</evidence>
<sequence length="312" mass="34368">MFGPVVDIILPIFGLLMVGYTSTAFGWFDQSAVRGLTRYVFDFAVPMLLLRTLATTNLPDVIPWDYLASYYLGTLIVLLTGIWSTRLFWKRTFSQQVINAFSGSFSNTVLLGIPIILLAFGEEAVVPLFIIIGTHGLIMVPLFTIMLEMGKSGKGRLITIIARTLYGLISNPLIIGLLSGLACNYFEISLWNPVDDMAKFLGNSVTPCALFALGATLAGFRKDIPWQEVPLIIIIKTIVHPLVVWVMATLVFGIKEAIWIQVLVMLAAQPTGVNPFLFASRYNVGQLVASSAVFMSTVISIFTLSLLLAFFR</sequence>
<feature type="transmembrane region" description="Helical" evidence="7">
    <location>
        <begin position="232"/>
        <end position="252"/>
    </location>
</feature>
<feature type="transmembrane region" description="Helical" evidence="7">
    <location>
        <begin position="200"/>
        <end position="220"/>
    </location>
</feature>
<dbReference type="EMBL" id="UINC01000500">
    <property type="protein sequence ID" value="SUZ56429.1"/>
    <property type="molecule type" value="Genomic_DNA"/>
</dbReference>
<feature type="transmembrane region" description="Helical" evidence="7">
    <location>
        <begin position="6"/>
        <end position="28"/>
    </location>
</feature>